<name>B0X3X7_CULQU</name>
<evidence type="ECO:0000313" key="3">
    <source>
        <dbReference type="Proteomes" id="UP000002320"/>
    </source>
</evidence>
<protein>
    <submittedName>
        <fullName evidence="1 2">Uncharacterized protein</fullName>
    </submittedName>
</protein>
<sequence>MLKEDERALGVFERKVLRTIYGGVRTVNGEWRRRMNHELHALLGGPTIVQEVEVGRLRWPGHVARMHDDSPVKMIFDRDQLEGGRGRKPGEQRARWGDQARRNIRKICNLEDWRQTAQDREIWRRLLVTARASLRALC</sequence>
<proteinExistence type="predicted"/>
<dbReference type="OrthoDB" id="7760841at2759"/>
<dbReference type="VEuPathDB" id="VectorBase:CQUJHB017755"/>
<dbReference type="KEGG" id="cqu:CpipJ_CPIJ014066"/>
<evidence type="ECO:0000313" key="2">
    <source>
        <dbReference type="EnsemblMetazoa" id="CPIJ014066-PA"/>
    </source>
</evidence>
<keyword evidence="3" id="KW-1185">Reference proteome</keyword>
<dbReference type="EnsemblMetazoa" id="CPIJ014066-RA">
    <property type="protein sequence ID" value="CPIJ014066-PA"/>
    <property type="gene ID" value="CPIJ014066"/>
</dbReference>
<dbReference type="AlphaFoldDB" id="B0X3X7"/>
<dbReference type="OMA" id="SCWINEM"/>
<dbReference type="EMBL" id="DS232325">
    <property type="protein sequence ID" value="EDS40054.1"/>
    <property type="molecule type" value="Genomic_DNA"/>
</dbReference>
<reference evidence="1" key="1">
    <citation type="submission" date="2007-03" db="EMBL/GenBank/DDBJ databases">
        <title>Annotation of Culex pipiens quinquefasciatus.</title>
        <authorList>
            <consortium name="The Broad Institute Genome Sequencing Platform"/>
            <person name="Atkinson P.W."/>
            <person name="Hemingway J."/>
            <person name="Christensen B.M."/>
            <person name="Higgs S."/>
            <person name="Kodira C."/>
            <person name="Hannick L."/>
            <person name="Megy K."/>
            <person name="O'Leary S."/>
            <person name="Pearson M."/>
            <person name="Haas B.J."/>
            <person name="Mauceli E."/>
            <person name="Wortman J.R."/>
            <person name="Lee N.H."/>
            <person name="Guigo R."/>
            <person name="Stanke M."/>
            <person name="Alvarado L."/>
            <person name="Amedeo P."/>
            <person name="Antoine C.H."/>
            <person name="Arensburger P."/>
            <person name="Bidwell S.L."/>
            <person name="Crawford M."/>
            <person name="Camaro F."/>
            <person name="Devon K."/>
            <person name="Engels R."/>
            <person name="Hammond M."/>
            <person name="Howarth C."/>
            <person name="Koehrsen M."/>
            <person name="Lawson D."/>
            <person name="Montgomery P."/>
            <person name="Nene V."/>
            <person name="Nusbaum C."/>
            <person name="Puiu D."/>
            <person name="Romero-Severson J."/>
            <person name="Severson D.W."/>
            <person name="Shumway M."/>
            <person name="Sisk P."/>
            <person name="Stolte C."/>
            <person name="Zeng Q."/>
            <person name="Eisenstadt E."/>
            <person name="Fraser-Liggett C."/>
            <person name="Strausberg R."/>
            <person name="Galagan J."/>
            <person name="Birren B."/>
            <person name="Collins F.H."/>
        </authorList>
    </citation>
    <scope>NUCLEOTIDE SEQUENCE [LARGE SCALE GENOMIC DNA]</scope>
    <source>
        <strain evidence="1">JHB</strain>
    </source>
</reference>
<reference evidence="2" key="2">
    <citation type="submission" date="2021-02" db="UniProtKB">
        <authorList>
            <consortium name="EnsemblMetazoa"/>
        </authorList>
    </citation>
    <scope>IDENTIFICATION</scope>
    <source>
        <strain evidence="2">JHB</strain>
    </source>
</reference>
<accession>B0X3X7</accession>
<dbReference type="VEuPathDB" id="VectorBase:CPIJ014066"/>
<evidence type="ECO:0000313" key="1">
    <source>
        <dbReference type="EMBL" id="EDS40054.1"/>
    </source>
</evidence>
<dbReference type="HOGENOM" id="CLU_000680_32_7_1"/>
<dbReference type="InParanoid" id="B0X3X7"/>
<gene>
    <name evidence="2" type="primary">6047285</name>
    <name evidence="1" type="ORF">CpipJ_CPIJ014066</name>
</gene>
<dbReference type="eggNOG" id="KOG1075">
    <property type="taxonomic scope" value="Eukaryota"/>
</dbReference>
<dbReference type="Proteomes" id="UP000002320">
    <property type="component" value="Unassembled WGS sequence"/>
</dbReference>
<organism>
    <name type="scientific">Culex quinquefasciatus</name>
    <name type="common">Southern house mosquito</name>
    <name type="synonym">Culex pungens</name>
    <dbReference type="NCBI Taxonomy" id="7176"/>
    <lineage>
        <taxon>Eukaryota</taxon>
        <taxon>Metazoa</taxon>
        <taxon>Ecdysozoa</taxon>
        <taxon>Arthropoda</taxon>
        <taxon>Hexapoda</taxon>
        <taxon>Insecta</taxon>
        <taxon>Pterygota</taxon>
        <taxon>Neoptera</taxon>
        <taxon>Endopterygota</taxon>
        <taxon>Diptera</taxon>
        <taxon>Nematocera</taxon>
        <taxon>Culicoidea</taxon>
        <taxon>Culicidae</taxon>
        <taxon>Culicinae</taxon>
        <taxon>Culicini</taxon>
        <taxon>Culex</taxon>
        <taxon>Culex</taxon>
    </lineage>
</organism>